<keyword evidence="2" id="KW-1185">Reference proteome</keyword>
<sequence>MDVYSRHGGLVIDEIKLSEHLNIKSAGHVEGFVDLGDHTPADQNNVLADHGMVVLFQPFTGNWTQILGVFASKGNGKHATLAKIIMDTTVLAGKAGPFVGCIACDGASWNRSMWRLFGIQAKPPRGGNCPPDIVKALLNPTELCATTGRSLLDKIDGLVDRGSINEAEDAIQSLVGSGEHEA</sequence>
<gene>
    <name evidence="1" type="ORF">HPB49_005036</name>
</gene>
<evidence type="ECO:0000313" key="2">
    <source>
        <dbReference type="Proteomes" id="UP000821865"/>
    </source>
</evidence>
<reference evidence="1" key="1">
    <citation type="submission" date="2020-05" db="EMBL/GenBank/DDBJ databases">
        <title>Large-scale comparative analyses of tick genomes elucidate their genetic diversity and vector capacities.</title>
        <authorList>
            <person name="Jia N."/>
            <person name="Wang J."/>
            <person name="Shi W."/>
            <person name="Du L."/>
            <person name="Sun Y."/>
            <person name="Zhan W."/>
            <person name="Jiang J."/>
            <person name="Wang Q."/>
            <person name="Zhang B."/>
            <person name="Ji P."/>
            <person name="Sakyi L.B."/>
            <person name="Cui X."/>
            <person name="Yuan T."/>
            <person name="Jiang B."/>
            <person name="Yang W."/>
            <person name="Lam T.T.-Y."/>
            <person name="Chang Q."/>
            <person name="Ding S."/>
            <person name="Wang X."/>
            <person name="Zhu J."/>
            <person name="Ruan X."/>
            <person name="Zhao L."/>
            <person name="Wei J."/>
            <person name="Que T."/>
            <person name="Du C."/>
            <person name="Cheng J."/>
            <person name="Dai P."/>
            <person name="Han X."/>
            <person name="Huang E."/>
            <person name="Gao Y."/>
            <person name="Liu J."/>
            <person name="Shao H."/>
            <person name="Ye R."/>
            <person name="Li L."/>
            <person name="Wei W."/>
            <person name="Wang X."/>
            <person name="Wang C."/>
            <person name="Yang T."/>
            <person name="Huo Q."/>
            <person name="Li W."/>
            <person name="Guo W."/>
            <person name="Chen H."/>
            <person name="Zhou L."/>
            <person name="Ni X."/>
            <person name="Tian J."/>
            <person name="Zhou Y."/>
            <person name="Sheng Y."/>
            <person name="Liu T."/>
            <person name="Pan Y."/>
            <person name="Xia L."/>
            <person name="Li J."/>
            <person name="Zhao F."/>
            <person name="Cao W."/>
        </authorList>
    </citation>
    <scope>NUCLEOTIDE SEQUENCE</scope>
    <source>
        <strain evidence="1">Dsil-2018</strain>
    </source>
</reference>
<accession>A0ACB8DMK5</accession>
<comment type="caution">
    <text evidence="1">The sequence shown here is derived from an EMBL/GenBank/DDBJ whole genome shotgun (WGS) entry which is preliminary data.</text>
</comment>
<dbReference type="Proteomes" id="UP000821865">
    <property type="component" value="Chromosome 10"/>
</dbReference>
<protein>
    <submittedName>
        <fullName evidence="1">Uncharacterized protein</fullName>
    </submittedName>
</protein>
<name>A0ACB8DMK5_DERSI</name>
<organism evidence="1 2">
    <name type="scientific">Dermacentor silvarum</name>
    <name type="common">Tick</name>
    <dbReference type="NCBI Taxonomy" id="543639"/>
    <lineage>
        <taxon>Eukaryota</taxon>
        <taxon>Metazoa</taxon>
        <taxon>Ecdysozoa</taxon>
        <taxon>Arthropoda</taxon>
        <taxon>Chelicerata</taxon>
        <taxon>Arachnida</taxon>
        <taxon>Acari</taxon>
        <taxon>Parasitiformes</taxon>
        <taxon>Ixodida</taxon>
        <taxon>Ixodoidea</taxon>
        <taxon>Ixodidae</taxon>
        <taxon>Rhipicephalinae</taxon>
        <taxon>Dermacentor</taxon>
    </lineage>
</organism>
<proteinExistence type="predicted"/>
<evidence type="ECO:0000313" key="1">
    <source>
        <dbReference type="EMBL" id="KAH7973767.1"/>
    </source>
</evidence>
<dbReference type="EMBL" id="CM023479">
    <property type="protein sequence ID" value="KAH7973767.1"/>
    <property type="molecule type" value="Genomic_DNA"/>
</dbReference>